<comment type="caution">
    <text evidence="2">The sequence shown here is derived from an EMBL/GenBank/DDBJ whole genome shotgun (WGS) entry which is preliminary data.</text>
</comment>
<gene>
    <name evidence="2" type="ORF">L613_006200000050</name>
</gene>
<evidence type="ECO:0000313" key="2">
    <source>
        <dbReference type="EMBL" id="TWH05127.1"/>
    </source>
</evidence>
<protein>
    <submittedName>
        <fullName evidence="2">Uncharacterized protein</fullName>
    </submittedName>
</protein>
<name>A0A562D5U0_9GAMM</name>
<evidence type="ECO:0000313" key="3">
    <source>
        <dbReference type="Proteomes" id="UP000321583"/>
    </source>
</evidence>
<evidence type="ECO:0000256" key="1">
    <source>
        <dbReference type="SAM" id="MobiDB-lite"/>
    </source>
</evidence>
<organism evidence="2 3">
    <name type="scientific">Pseudoxanthomonas taiwanensis J19</name>
    <dbReference type="NCBI Taxonomy" id="935569"/>
    <lineage>
        <taxon>Bacteria</taxon>
        <taxon>Pseudomonadati</taxon>
        <taxon>Pseudomonadota</taxon>
        <taxon>Gammaproteobacteria</taxon>
        <taxon>Lysobacterales</taxon>
        <taxon>Lysobacteraceae</taxon>
        <taxon>Pseudoxanthomonas</taxon>
    </lineage>
</organism>
<reference evidence="2 3" key="1">
    <citation type="submission" date="2019-07" db="EMBL/GenBank/DDBJ databases">
        <title>Genome sequencing of lignin-degrading bacterial isolates.</title>
        <authorList>
            <person name="Gladden J."/>
        </authorList>
    </citation>
    <scope>NUCLEOTIDE SEQUENCE [LARGE SCALE GENOMIC DNA]</scope>
    <source>
        <strain evidence="2 3">J19</strain>
    </source>
</reference>
<dbReference type="AlphaFoldDB" id="A0A562D5U0"/>
<feature type="region of interest" description="Disordered" evidence="1">
    <location>
        <begin position="25"/>
        <end position="49"/>
    </location>
</feature>
<dbReference type="Proteomes" id="UP000321583">
    <property type="component" value="Unassembled WGS sequence"/>
</dbReference>
<sequence length="49" mass="5461">MLASEHADALDLDRLERHLPELLQQYVPDPSPLPALPRRDGEPAHLPLG</sequence>
<proteinExistence type="predicted"/>
<dbReference type="EMBL" id="VLJS01000094">
    <property type="protein sequence ID" value="TWH05127.1"/>
    <property type="molecule type" value="Genomic_DNA"/>
</dbReference>
<accession>A0A562D5U0</accession>
<keyword evidence="3" id="KW-1185">Reference proteome</keyword>